<dbReference type="AlphaFoldDB" id="A0A3E2GZL0"/>
<evidence type="ECO:0000256" key="5">
    <source>
        <dbReference type="ARBA" id="ARBA00038359"/>
    </source>
</evidence>
<feature type="transmembrane region" description="Helical" evidence="6">
    <location>
        <begin position="178"/>
        <end position="198"/>
    </location>
</feature>
<comment type="similarity">
    <text evidence="5">Belongs to the SAT4 family.</text>
</comment>
<comment type="subcellular location">
    <subcellularLocation>
        <location evidence="1">Membrane</location>
        <topology evidence="1">Multi-pass membrane protein</topology>
    </subcellularLocation>
</comment>
<sequence>MGWVYNASPAINAESNYPTIIGVSIPLVVLMVIVVCLRLYVRMRMVHFAGPDDWIIVAGAVNFAGRPFYMAGILSFKVALCLGYLRILSTGQHAYRVVVWITLVTCVLAHLAGTLVLIFNCSPVKKSWRPLTPGTCLPFGPTNYGLASTTIVFDVIIFFLPIPFLYALRMDNRRKYGIIGVFLLGLFTTICSIMRTVQIPVIAYGDGNSTMLVLWGNIEMNIGIILTCMPVLAPLFKFFSKKFNSRDYRTDYRTNSYGNNSRSIKDDRNDHNLQVLSKNGTGINKASSSKYQDTFTKNESQETILSNSVPEVANERAEKGQILKTIEVRVQSTNIENVEERRHNKHFV</sequence>
<feature type="non-terminal residue" evidence="8">
    <location>
        <position position="1"/>
    </location>
</feature>
<comment type="caution">
    <text evidence="8">The sequence shown here is derived from an EMBL/GenBank/DDBJ whole genome shotgun (WGS) entry which is preliminary data.</text>
</comment>
<keyword evidence="2 6" id="KW-0812">Transmembrane</keyword>
<evidence type="ECO:0000256" key="2">
    <source>
        <dbReference type="ARBA" id="ARBA00022692"/>
    </source>
</evidence>
<dbReference type="Proteomes" id="UP000258309">
    <property type="component" value="Unassembled WGS sequence"/>
</dbReference>
<dbReference type="Pfam" id="PF20684">
    <property type="entry name" value="Fung_rhodopsin"/>
    <property type="match status" value="1"/>
</dbReference>
<keyword evidence="3 6" id="KW-1133">Transmembrane helix</keyword>
<feature type="non-terminal residue" evidence="8">
    <location>
        <position position="348"/>
    </location>
</feature>
<name>A0A3E2GZL0_SCYLI</name>
<dbReference type="InterPro" id="IPR049326">
    <property type="entry name" value="Rhodopsin_dom_fungi"/>
</dbReference>
<feature type="transmembrane region" description="Helical" evidence="6">
    <location>
        <begin position="20"/>
        <end position="41"/>
    </location>
</feature>
<proteinExistence type="inferred from homology"/>
<evidence type="ECO:0000313" key="9">
    <source>
        <dbReference type="Proteomes" id="UP000258309"/>
    </source>
</evidence>
<evidence type="ECO:0000256" key="1">
    <source>
        <dbReference type="ARBA" id="ARBA00004141"/>
    </source>
</evidence>
<keyword evidence="4 6" id="KW-0472">Membrane</keyword>
<accession>A0A3E2GZL0</accession>
<evidence type="ECO:0000256" key="6">
    <source>
        <dbReference type="SAM" id="Phobius"/>
    </source>
</evidence>
<feature type="transmembrane region" description="Helical" evidence="6">
    <location>
        <begin position="144"/>
        <end position="166"/>
    </location>
</feature>
<feature type="transmembrane region" description="Helical" evidence="6">
    <location>
        <begin position="218"/>
        <end position="239"/>
    </location>
</feature>
<protein>
    <recommendedName>
        <fullName evidence="7">Rhodopsin domain-containing protein</fullName>
    </recommendedName>
</protein>
<feature type="transmembrane region" description="Helical" evidence="6">
    <location>
        <begin position="68"/>
        <end position="85"/>
    </location>
</feature>
<dbReference type="EMBL" id="NCSJ02000254">
    <property type="protein sequence ID" value="RFU26576.1"/>
    <property type="molecule type" value="Genomic_DNA"/>
</dbReference>
<evidence type="ECO:0000256" key="4">
    <source>
        <dbReference type="ARBA" id="ARBA00023136"/>
    </source>
</evidence>
<dbReference type="InterPro" id="IPR052337">
    <property type="entry name" value="SAT4-like"/>
</dbReference>
<feature type="domain" description="Rhodopsin" evidence="7">
    <location>
        <begin position="63"/>
        <end position="237"/>
    </location>
</feature>
<evidence type="ECO:0000256" key="3">
    <source>
        <dbReference type="ARBA" id="ARBA00022989"/>
    </source>
</evidence>
<gene>
    <name evidence="8" type="ORF">B7463_g9767</name>
</gene>
<dbReference type="GO" id="GO:0016020">
    <property type="term" value="C:membrane"/>
    <property type="evidence" value="ECO:0007669"/>
    <property type="project" value="UniProtKB-SubCell"/>
</dbReference>
<evidence type="ECO:0000313" key="8">
    <source>
        <dbReference type="EMBL" id="RFU26576.1"/>
    </source>
</evidence>
<keyword evidence="9" id="KW-1185">Reference proteome</keyword>
<dbReference type="PANTHER" id="PTHR33048:SF146">
    <property type="entry name" value="INTEGRAL MEMBRANE PROTEIN"/>
    <property type="match status" value="1"/>
</dbReference>
<dbReference type="PANTHER" id="PTHR33048">
    <property type="entry name" value="PTH11-LIKE INTEGRAL MEMBRANE PROTEIN (AFU_ORTHOLOGUE AFUA_5G11245)"/>
    <property type="match status" value="1"/>
</dbReference>
<organism evidence="8 9">
    <name type="scientific">Scytalidium lignicola</name>
    <name type="common">Hyphomycete</name>
    <dbReference type="NCBI Taxonomy" id="5539"/>
    <lineage>
        <taxon>Eukaryota</taxon>
        <taxon>Fungi</taxon>
        <taxon>Dikarya</taxon>
        <taxon>Ascomycota</taxon>
        <taxon>Pezizomycotina</taxon>
        <taxon>Leotiomycetes</taxon>
        <taxon>Leotiomycetes incertae sedis</taxon>
        <taxon>Scytalidium</taxon>
    </lineage>
</organism>
<feature type="transmembrane region" description="Helical" evidence="6">
    <location>
        <begin position="97"/>
        <end position="119"/>
    </location>
</feature>
<reference evidence="8 9" key="1">
    <citation type="submission" date="2018-05" db="EMBL/GenBank/DDBJ databases">
        <title>Draft genome sequence of Scytalidium lignicola DSM 105466, a ubiquitous saprotrophic fungus.</title>
        <authorList>
            <person name="Buettner E."/>
            <person name="Gebauer A.M."/>
            <person name="Hofrichter M."/>
            <person name="Liers C."/>
            <person name="Kellner H."/>
        </authorList>
    </citation>
    <scope>NUCLEOTIDE SEQUENCE [LARGE SCALE GENOMIC DNA]</scope>
    <source>
        <strain evidence="8 9">DSM 105466</strain>
    </source>
</reference>
<evidence type="ECO:0000259" key="7">
    <source>
        <dbReference type="Pfam" id="PF20684"/>
    </source>
</evidence>
<dbReference type="OrthoDB" id="10017208at2759"/>
<dbReference type="OMA" id="AWRTDIT"/>